<organism evidence="2 3">
    <name type="scientific">Vigna unguiculata</name>
    <name type="common">Cowpea</name>
    <dbReference type="NCBI Taxonomy" id="3917"/>
    <lineage>
        <taxon>Eukaryota</taxon>
        <taxon>Viridiplantae</taxon>
        <taxon>Streptophyta</taxon>
        <taxon>Embryophyta</taxon>
        <taxon>Tracheophyta</taxon>
        <taxon>Spermatophyta</taxon>
        <taxon>Magnoliopsida</taxon>
        <taxon>eudicotyledons</taxon>
        <taxon>Gunneridae</taxon>
        <taxon>Pentapetalae</taxon>
        <taxon>rosids</taxon>
        <taxon>fabids</taxon>
        <taxon>Fabales</taxon>
        <taxon>Fabaceae</taxon>
        <taxon>Papilionoideae</taxon>
        <taxon>50 kb inversion clade</taxon>
        <taxon>NPAAA clade</taxon>
        <taxon>indigoferoid/millettioid clade</taxon>
        <taxon>Phaseoleae</taxon>
        <taxon>Vigna</taxon>
    </lineage>
</organism>
<dbReference type="EMBL" id="CP039352">
    <property type="protein sequence ID" value="QCE03948.1"/>
    <property type="molecule type" value="Genomic_DNA"/>
</dbReference>
<accession>A0A4D6MS94</accession>
<gene>
    <name evidence="2" type="ORF">DEO72_LG8g1980</name>
</gene>
<sequence>MPPRHNHRNRSIHHRAWSRSALVYLARQLHDNSTSISEQRQRTTIVAASSRASTREPEIDLQQRNTMDLA</sequence>
<evidence type="ECO:0000256" key="1">
    <source>
        <dbReference type="SAM" id="MobiDB-lite"/>
    </source>
</evidence>
<dbReference type="Proteomes" id="UP000501690">
    <property type="component" value="Linkage Group LG8"/>
</dbReference>
<name>A0A4D6MS94_VIGUN</name>
<protein>
    <submittedName>
        <fullName evidence="2">Uncharacterized protein</fullName>
    </submittedName>
</protein>
<evidence type="ECO:0000313" key="2">
    <source>
        <dbReference type="EMBL" id="QCE03948.1"/>
    </source>
</evidence>
<dbReference type="AlphaFoldDB" id="A0A4D6MS94"/>
<proteinExistence type="predicted"/>
<reference evidence="2 3" key="1">
    <citation type="submission" date="2019-04" db="EMBL/GenBank/DDBJ databases">
        <title>An improved genome assembly and genetic linkage map for asparagus bean, Vigna unguiculata ssp. sesquipedialis.</title>
        <authorList>
            <person name="Xia Q."/>
            <person name="Zhang R."/>
            <person name="Dong Y."/>
        </authorList>
    </citation>
    <scope>NUCLEOTIDE SEQUENCE [LARGE SCALE GENOMIC DNA]</scope>
    <source>
        <tissue evidence="2">Leaf</tissue>
    </source>
</reference>
<evidence type="ECO:0000313" key="3">
    <source>
        <dbReference type="Proteomes" id="UP000501690"/>
    </source>
</evidence>
<feature type="region of interest" description="Disordered" evidence="1">
    <location>
        <begin position="47"/>
        <end position="70"/>
    </location>
</feature>
<keyword evidence="3" id="KW-1185">Reference proteome</keyword>